<reference evidence="2 3" key="1">
    <citation type="submission" date="2022-12" db="EMBL/GenBank/DDBJ databases">
        <title>Coexistence and Characterization of a Novel Tigecycline Resistance gene tet(X) variant and blaNDM-1 in a Pseudomonas caeni Isolate of Chicken Origin.</title>
        <authorList>
            <person name="Lu X."/>
            <person name="Zhang L."/>
            <person name="Li R."/>
            <person name="Wang Z."/>
        </authorList>
    </citation>
    <scope>NUCLEOTIDE SEQUENCE [LARGE SCALE GENOMIC DNA]</scope>
    <source>
        <strain evidence="2 3">CE14</strain>
    </source>
</reference>
<keyword evidence="1" id="KW-0732">Signal</keyword>
<dbReference type="KEGG" id="dce:O6P33_11920"/>
<evidence type="ECO:0000313" key="3">
    <source>
        <dbReference type="Proteomes" id="UP001212189"/>
    </source>
</evidence>
<dbReference type="RefSeq" id="WP_269817996.1">
    <property type="nucleotide sequence ID" value="NZ_CP114976.1"/>
</dbReference>
<evidence type="ECO:0000313" key="2">
    <source>
        <dbReference type="EMBL" id="WBE25051.1"/>
    </source>
</evidence>
<dbReference type="AlphaFoldDB" id="A0AAE9VUE2"/>
<feature type="signal peptide" evidence="1">
    <location>
        <begin position="1"/>
        <end position="22"/>
    </location>
</feature>
<dbReference type="Proteomes" id="UP001212189">
    <property type="component" value="Chromosome"/>
</dbReference>
<dbReference type="EMBL" id="CP114976">
    <property type="protein sequence ID" value="WBE25051.1"/>
    <property type="molecule type" value="Genomic_DNA"/>
</dbReference>
<feature type="chain" id="PRO_5042143436" evidence="1">
    <location>
        <begin position="23"/>
        <end position="98"/>
    </location>
</feature>
<keyword evidence="3" id="KW-1185">Reference proteome</keyword>
<protein>
    <submittedName>
        <fullName evidence="2">DUF2845 domain-containing protein</fullName>
    </submittedName>
</protein>
<name>A0AAE9VUE2_9GAMM</name>
<sequence length="98" mass="10856">MKAITAMACCLALGLFSLSATANTFRCGNQLVSIGDRAFMVQRKCGEPVAREAVGYTVGEYNQRELPIEEWVYGPRGGMLYFLRFVGNRLVSIDGQRN</sequence>
<accession>A0AAE9VUE2</accession>
<gene>
    <name evidence="2" type="ORF">O6P33_11920</name>
</gene>
<organism evidence="2 3">
    <name type="scientific">Denitrificimonas caeni</name>
    <dbReference type="NCBI Taxonomy" id="521720"/>
    <lineage>
        <taxon>Bacteria</taxon>
        <taxon>Pseudomonadati</taxon>
        <taxon>Pseudomonadota</taxon>
        <taxon>Gammaproteobacteria</taxon>
        <taxon>Pseudomonadales</taxon>
        <taxon>Pseudomonadaceae</taxon>
        <taxon>Denitrificimonas</taxon>
    </lineage>
</organism>
<evidence type="ECO:0000256" key="1">
    <source>
        <dbReference type="SAM" id="SignalP"/>
    </source>
</evidence>
<dbReference type="InterPro" id="IPR021268">
    <property type="entry name" value="DUF2845"/>
</dbReference>
<dbReference type="Pfam" id="PF11006">
    <property type="entry name" value="DUF2845"/>
    <property type="match status" value="1"/>
</dbReference>
<proteinExistence type="predicted"/>